<keyword evidence="2" id="KW-1185">Reference proteome</keyword>
<gene>
    <name evidence="1" type="ORF">M8818_004080</name>
</gene>
<dbReference type="Proteomes" id="UP001320706">
    <property type="component" value="Unassembled WGS sequence"/>
</dbReference>
<protein>
    <submittedName>
        <fullName evidence="1">Uncharacterized protein</fullName>
    </submittedName>
</protein>
<comment type="caution">
    <text evidence="1">The sequence shown here is derived from an EMBL/GenBank/DDBJ whole genome shotgun (WGS) entry which is preliminary data.</text>
</comment>
<reference evidence="1" key="1">
    <citation type="submission" date="2024-02" db="EMBL/GenBank/DDBJ databases">
        <title>Metagenome Assembled Genome of Zalaria obscura JY119.</title>
        <authorList>
            <person name="Vighnesh L."/>
            <person name="Jagadeeshwari U."/>
            <person name="Venkata Ramana C."/>
            <person name="Sasikala C."/>
        </authorList>
    </citation>
    <scope>NUCLEOTIDE SEQUENCE</scope>
    <source>
        <strain evidence="1">JY119</strain>
    </source>
</reference>
<name>A0ACC3SCW6_9PEZI</name>
<sequence length="411" mass="44589">MAAHGFLYHLHPVRVDDAAVPRRAGAYLHPAVRVRVGHAGLAAGRQRQFRLHARSARASGGLGSGELAFRTGLFISAAPLASSFASSLAYAIVRLGGHTGISSWRLLFLVEGFPSVLVAAAAWGWRWVPDSPETASWLRPRERKIAVLRLRREKPGLGMGEKGSTGSRTEQGRRRGRLDWKEIGKTLADPKSYLTAAMFFSCNVAFSSMPVFAPVIIKDMGYSALAAQGLSAPPYIYSFAVVLLTAWLSDRYSTRSIPIAIHALLAMLGYVGLALTPALHLPNAVRYLCIYPITAGFFSAVTLTIVWTINNQKSDEGKGTGVAVLNVIGQLGPLLGTRLYPDTDEPFFVKGHAVCAFFMLLVAILAGTLRVVLRRANRKGEDVVSGDRDADVPLVREEGRVGRTTTFVYML</sequence>
<evidence type="ECO:0000313" key="1">
    <source>
        <dbReference type="EMBL" id="KAK8208042.1"/>
    </source>
</evidence>
<proteinExistence type="predicted"/>
<evidence type="ECO:0000313" key="2">
    <source>
        <dbReference type="Proteomes" id="UP001320706"/>
    </source>
</evidence>
<dbReference type="EMBL" id="JAMKPW020000019">
    <property type="protein sequence ID" value="KAK8208042.1"/>
    <property type="molecule type" value="Genomic_DNA"/>
</dbReference>
<organism evidence="1 2">
    <name type="scientific">Zalaria obscura</name>
    <dbReference type="NCBI Taxonomy" id="2024903"/>
    <lineage>
        <taxon>Eukaryota</taxon>
        <taxon>Fungi</taxon>
        <taxon>Dikarya</taxon>
        <taxon>Ascomycota</taxon>
        <taxon>Pezizomycotina</taxon>
        <taxon>Dothideomycetes</taxon>
        <taxon>Dothideomycetidae</taxon>
        <taxon>Dothideales</taxon>
        <taxon>Zalariaceae</taxon>
        <taxon>Zalaria</taxon>
    </lineage>
</organism>
<accession>A0ACC3SCW6</accession>